<keyword evidence="2" id="KW-1185">Reference proteome</keyword>
<dbReference type="EMBL" id="GGMS01007854">
    <property type="protein sequence ID" value="MBY77057.1"/>
    <property type="molecule type" value="Transcribed_RNA"/>
</dbReference>
<dbReference type="PROSITE" id="PS50896">
    <property type="entry name" value="LISH"/>
    <property type="match status" value="1"/>
</dbReference>
<dbReference type="SMART" id="SM00667">
    <property type="entry name" value="LisH"/>
    <property type="match status" value="1"/>
</dbReference>
<reference evidence="3" key="2">
    <citation type="submission" date="2025-04" db="UniProtKB">
        <authorList>
            <consortium name="RefSeq"/>
        </authorList>
    </citation>
    <scope>IDENTIFICATION</scope>
    <source>
        <tissue evidence="3">Whole body</tissue>
    </source>
</reference>
<proteinExistence type="predicted"/>
<dbReference type="OrthoDB" id="5970631at2759"/>
<accession>A0A2S2QH42</accession>
<organism evidence="1">
    <name type="scientific">Sipha flava</name>
    <name type="common">yellow sugarcane aphid</name>
    <dbReference type="NCBI Taxonomy" id="143950"/>
    <lineage>
        <taxon>Eukaryota</taxon>
        <taxon>Metazoa</taxon>
        <taxon>Ecdysozoa</taxon>
        <taxon>Arthropoda</taxon>
        <taxon>Hexapoda</taxon>
        <taxon>Insecta</taxon>
        <taxon>Pterygota</taxon>
        <taxon>Neoptera</taxon>
        <taxon>Paraneoptera</taxon>
        <taxon>Hemiptera</taxon>
        <taxon>Sternorrhyncha</taxon>
        <taxon>Aphidomorpha</taxon>
        <taxon>Aphidoidea</taxon>
        <taxon>Aphididae</taxon>
        <taxon>Sipha</taxon>
    </lineage>
</organism>
<sequence>MNTDRMESLQDDAITKFQLEAIKQSLKKSDTWNHSICMEELEAAVTKLLLEKHVINETNEKPQQPEIVEMINQLILEYIDHMGYSLTKNVFIKESGTELKNNEYRKQITSKLDLEDNNETLRRPLLQLLISMFKNKNGIKEAI</sequence>
<dbReference type="InterPro" id="IPR006594">
    <property type="entry name" value="LisH"/>
</dbReference>
<dbReference type="RefSeq" id="XP_025408830.1">
    <property type="nucleotide sequence ID" value="XM_025553045.1"/>
</dbReference>
<evidence type="ECO:0000313" key="1">
    <source>
        <dbReference type="EMBL" id="MBY77057.1"/>
    </source>
</evidence>
<gene>
    <name evidence="3" type="primary">LOC112682442</name>
    <name evidence="1" type="ORF">g.8230</name>
</gene>
<name>A0A2S2QH42_9HEMI</name>
<dbReference type="Gene3D" id="1.20.960.40">
    <property type="match status" value="1"/>
</dbReference>
<protein>
    <submittedName>
        <fullName evidence="3">Uncharacterized protein LOC112682442</fullName>
    </submittedName>
</protein>
<dbReference type="Proteomes" id="UP000694846">
    <property type="component" value="Unplaced"/>
</dbReference>
<evidence type="ECO:0000313" key="2">
    <source>
        <dbReference type="Proteomes" id="UP000694846"/>
    </source>
</evidence>
<reference evidence="1" key="1">
    <citation type="submission" date="2018-04" db="EMBL/GenBank/DDBJ databases">
        <title>Transcriptome assembly of Sipha flava.</title>
        <authorList>
            <person name="Scully E.D."/>
            <person name="Geib S.M."/>
            <person name="Palmer N.A."/>
            <person name="Koch K."/>
            <person name="Bradshaw J."/>
            <person name="Heng-Moss T."/>
            <person name="Sarath G."/>
        </authorList>
    </citation>
    <scope>NUCLEOTIDE SEQUENCE</scope>
</reference>
<evidence type="ECO:0000313" key="3">
    <source>
        <dbReference type="RefSeq" id="XP_025408830.1"/>
    </source>
</evidence>
<dbReference type="AlphaFoldDB" id="A0A2S2QH42"/>
<dbReference type="GeneID" id="112682442"/>